<dbReference type="PANTHER" id="PTHR43867:SF2">
    <property type="entry name" value="CELLULOSE SYNTHASE CATALYTIC SUBUNIT A [UDP-FORMING]"/>
    <property type="match status" value="1"/>
</dbReference>
<comment type="caution">
    <text evidence="10">The sequence shown here is derived from an EMBL/GenBank/DDBJ whole genome shotgun (WGS) entry which is preliminary data.</text>
</comment>
<keyword evidence="11" id="KW-1185">Reference proteome</keyword>
<comment type="pathway">
    <text evidence="3">Sphingolipid metabolism.</text>
</comment>
<reference evidence="10 11" key="1">
    <citation type="submission" date="2018-04" db="EMBL/GenBank/DDBJ databases">
        <title>Genomic Encyclopedia of Archaeal and Bacterial Type Strains, Phase II (KMG-II): from individual species to whole genera.</title>
        <authorList>
            <person name="Goeker M."/>
        </authorList>
    </citation>
    <scope>NUCLEOTIDE SEQUENCE [LARGE SCALE GENOMIC DNA]</scope>
    <source>
        <strain evidence="10 11">DSM 100434</strain>
    </source>
</reference>
<dbReference type="RefSeq" id="WP_107816666.1">
    <property type="nucleotide sequence ID" value="NZ_QAOH01000007.1"/>
</dbReference>
<dbReference type="InterPro" id="IPR029044">
    <property type="entry name" value="Nucleotide-diphossugar_trans"/>
</dbReference>
<comment type="pathway">
    <text evidence="2">Lipid metabolism; sphingolipid metabolism.</text>
</comment>
<feature type="transmembrane region" description="Helical" evidence="9">
    <location>
        <begin position="67"/>
        <end position="91"/>
    </location>
</feature>
<sequence length="618" mass="69585">MSRPAAPMAEHRRSRHPALAPRPMLTPLFSRRRRLWYGFLAGLWFLASLWFWSWWFEPSHVGGAVRYGLITLGLIWVWSMQAYFMVIFLAAHRSAAPDPELGQYRVAMIVTKTPSEPFEVIRPTLEAMLAQDYPHDTWLADEDPTPEVTEWCAAHGVHISSRKELEAYHQKEWPRRTRCKEGNLAYFYDTWGYRLYDIVSQLDSDHVPGPGYLREMVRPFADPEVGYVSAPSICGANARGHWAARTRLYVEAAFHGIFQAGYTRLLTPMCIGSHYAVRTKALKQAGGLGPELAEDHSTTMLISAAGWRGVHAIDAFALGDGPATLPDLVTQEFQWSRSLVSLLLRHTPDYLPKLPMRLKALFLLCQLWYVFFALAMAMAYVAPVLAVLFDFTYANVTYPSFIAHSFPLGLIPLLIVRGLKRDGLLRPVDAKILSWEKILFVALQWPWVLWGVAMAVRDRLSGHFVDFRITPKGHVAHATLPNRIVLVYAVLALGAILPVMLRDHLVVAPGFYLLTLMNAVVYVVLLAVAIIHHIRENRIKLRNFTPKLVLQSAVLIMIMAFFANSVILRGQMGLLALSYGLVPLQVMRVEYVVAGAGQGQPGDVHLEFAPEWFGAEAP</sequence>
<dbReference type="OrthoDB" id="9806824at2"/>
<feature type="transmembrane region" description="Helical" evidence="9">
    <location>
        <begin position="35"/>
        <end position="55"/>
    </location>
</feature>
<dbReference type="PANTHER" id="PTHR43867">
    <property type="entry name" value="CELLULOSE SYNTHASE CATALYTIC SUBUNIT A [UDP-FORMING]"/>
    <property type="match status" value="1"/>
</dbReference>
<feature type="transmembrane region" description="Helical" evidence="9">
    <location>
        <begin position="361"/>
        <end position="389"/>
    </location>
</feature>
<dbReference type="GO" id="GO:0016020">
    <property type="term" value="C:membrane"/>
    <property type="evidence" value="ECO:0007669"/>
    <property type="project" value="UniProtKB-SubCell"/>
</dbReference>
<name>A0A2T5HK82_9RHOB</name>
<evidence type="ECO:0000313" key="10">
    <source>
        <dbReference type="EMBL" id="PTQ71987.1"/>
    </source>
</evidence>
<evidence type="ECO:0000313" key="11">
    <source>
        <dbReference type="Proteomes" id="UP000244077"/>
    </source>
</evidence>
<dbReference type="Pfam" id="PF13506">
    <property type="entry name" value="Glyco_transf_21"/>
    <property type="match status" value="1"/>
</dbReference>
<dbReference type="EMBL" id="QAOH01000007">
    <property type="protein sequence ID" value="PTQ71987.1"/>
    <property type="molecule type" value="Genomic_DNA"/>
</dbReference>
<gene>
    <name evidence="10" type="ORF">C8N42_107166</name>
</gene>
<proteinExistence type="predicted"/>
<accession>A0A2T5HK82</accession>
<dbReference type="InterPro" id="IPR025993">
    <property type="entry name" value="Ceramide_glucosylTrfase"/>
</dbReference>
<feature type="transmembrane region" description="Helical" evidence="9">
    <location>
        <begin position="484"/>
        <end position="501"/>
    </location>
</feature>
<keyword evidence="7 9" id="KW-1133">Transmembrane helix</keyword>
<feature type="transmembrane region" description="Helical" evidence="9">
    <location>
        <begin position="549"/>
        <end position="568"/>
    </location>
</feature>
<evidence type="ECO:0000256" key="9">
    <source>
        <dbReference type="SAM" id="Phobius"/>
    </source>
</evidence>
<evidence type="ECO:0000256" key="4">
    <source>
        <dbReference type="ARBA" id="ARBA00022676"/>
    </source>
</evidence>
<keyword evidence="4" id="KW-0328">Glycosyltransferase</keyword>
<dbReference type="SUPFAM" id="SSF53448">
    <property type="entry name" value="Nucleotide-diphospho-sugar transferases"/>
    <property type="match status" value="1"/>
</dbReference>
<evidence type="ECO:0000256" key="5">
    <source>
        <dbReference type="ARBA" id="ARBA00022679"/>
    </source>
</evidence>
<organism evidence="10 11">
    <name type="scientific">Celeribacter persicus</name>
    <dbReference type="NCBI Taxonomy" id="1651082"/>
    <lineage>
        <taxon>Bacteria</taxon>
        <taxon>Pseudomonadati</taxon>
        <taxon>Pseudomonadota</taxon>
        <taxon>Alphaproteobacteria</taxon>
        <taxon>Rhodobacterales</taxon>
        <taxon>Roseobacteraceae</taxon>
        <taxon>Celeribacter</taxon>
    </lineage>
</organism>
<keyword evidence="8 9" id="KW-0472">Membrane</keyword>
<comment type="subcellular location">
    <subcellularLocation>
        <location evidence="1">Membrane</location>
        <topology evidence="1">Multi-pass membrane protein</topology>
    </subcellularLocation>
</comment>
<evidence type="ECO:0000256" key="8">
    <source>
        <dbReference type="ARBA" id="ARBA00023136"/>
    </source>
</evidence>
<protein>
    <submittedName>
        <fullName evidence="10">Cellulose synthase (UDP-forming)</fullName>
    </submittedName>
</protein>
<keyword evidence="5" id="KW-0808">Transferase</keyword>
<dbReference type="AlphaFoldDB" id="A0A2T5HK82"/>
<keyword evidence="6 9" id="KW-0812">Transmembrane</keyword>
<dbReference type="InterPro" id="IPR050321">
    <property type="entry name" value="Glycosyltr_2/OpgH_subfam"/>
</dbReference>
<evidence type="ECO:0000256" key="7">
    <source>
        <dbReference type="ARBA" id="ARBA00022989"/>
    </source>
</evidence>
<dbReference type="GO" id="GO:0016757">
    <property type="term" value="F:glycosyltransferase activity"/>
    <property type="evidence" value="ECO:0007669"/>
    <property type="project" value="UniProtKB-KW"/>
</dbReference>
<dbReference type="Gene3D" id="3.90.550.10">
    <property type="entry name" value="Spore Coat Polysaccharide Biosynthesis Protein SpsA, Chain A"/>
    <property type="match status" value="1"/>
</dbReference>
<evidence type="ECO:0000256" key="1">
    <source>
        <dbReference type="ARBA" id="ARBA00004141"/>
    </source>
</evidence>
<feature type="transmembrane region" description="Helical" evidence="9">
    <location>
        <begin position="513"/>
        <end position="534"/>
    </location>
</feature>
<dbReference type="Proteomes" id="UP000244077">
    <property type="component" value="Unassembled WGS sequence"/>
</dbReference>
<evidence type="ECO:0000256" key="6">
    <source>
        <dbReference type="ARBA" id="ARBA00022692"/>
    </source>
</evidence>
<evidence type="ECO:0000256" key="2">
    <source>
        <dbReference type="ARBA" id="ARBA00004760"/>
    </source>
</evidence>
<evidence type="ECO:0000256" key="3">
    <source>
        <dbReference type="ARBA" id="ARBA00004991"/>
    </source>
</evidence>
<feature type="transmembrane region" description="Helical" evidence="9">
    <location>
        <begin position="401"/>
        <end position="419"/>
    </location>
</feature>